<dbReference type="GO" id="GO:0006355">
    <property type="term" value="P:regulation of DNA-templated transcription"/>
    <property type="evidence" value="ECO:0007669"/>
    <property type="project" value="InterPro"/>
</dbReference>
<keyword evidence="2" id="KW-0067">ATP-binding</keyword>
<feature type="non-terminal residue" evidence="8">
    <location>
        <position position="1"/>
    </location>
</feature>
<dbReference type="PROSITE" id="PS50045">
    <property type="entry name" value="SIGMA54_INTERACT_4"/>
    <property type="match status" value="1"/>
</dbReference>
<dbReference type="GO" id="GO:0005524">
    <property type="term" value="F:ATP binding"/>
    <property type="evidence" value="ECO:0007669"/>
    <property type="project" value="UniProtKB-KW"/>
</dbReference>
<dbReference type="PANTHER" id="PTHR32071">
    <property type="entry name" value="TRANSCRIPTIONAL REGULATORY PROTEIN"/>
    <property type="match status" value="1"/>
</dbReference>
<dbReference type="Gene3D" id="1.10.10.60">
    <property type="entry name" value="Homeodomain-like"/>
    <property type="match status" value="1"/>
</dbReference>
<sequence>KGAFTSASESRMGHFELADGGTLFLDEIGELSLPVQVKLLRFLQDHEFYRLGRTKPTRVDVRLVTATNRSLEDLIKEKKFRQDLYYRIHVVNLSLPPLRDRYEDIPTLSKHFIEKFSNAYDGRTLEITPEAMDIMIQYEWPGNVRELENVIESLIALNPTEEVKPEDLPPKLHSHPGSTSRRSPVFEGSLHFEDAERKFETEMIVKALKKTNFVQTKAAELLGISRRILKYKMDKLGISESVLEGLASEKERLN</sequence>
<dbReference type="InterPro" id="IPR009057">
    <property type="entry name" value="Homeodomain-like_sf"/>
</dbReference>
<comment type="caution">
    <text evidence="8">The sequence shown here is derived from an EMBL/GenBank/DDBJ whole genome shotgun (WGS) entry which is preliminary data.</text>
</comment>
<dbReference type="InterPro" id="IPR027417">
    <property type="entry name" value="P-loop_NTPase"/>
</dbReference>
<dbReference type="Gene3D" id="3.40.50.300">
    <property type="entry name" value="P-loop containing nucleotide triphosphate hydrolases"/>
    <property type="match status" value="1"/>
</dbReference>
<evidence type="ECO:0000256" key="2">
    <source>
        <dbReference type="ARBA" id="ARBA00022840"/>
    </source>
</evidence>
<dbReference type="InterPro" id="IPR025943">
    <property type="entry name" value="Sigma_54_int_dom_ATP-bd_2"/>
</dbReference>
<evidence type="ECO:0000256" key="4">
    <source>
        <dbReference type="ARBA" id="ARBA00023125"/>
    </source>
</evidence>
<dbReference type="CDD" id="cd00009">
    <property type="entry name" value="AAA"/>
    <property type="match status" value="1"/>
</dbReference>
<dbReference type="SUPFAM" id="SSF52540">
    <property type="entry name" value="P-loop containing nucleoside triphosphate hydrolases"/>
    <property type="match status" value="1"/>
</dbReference>
<dbReference type="PRINTS" id="PR01590">
    <property type="entry name" value="HTHFIS"/>
</dbReference>
<dbReference type="InterPro" id="IPR002197">
    <property type="entry name" value="HTH_Fis"/>
</dbReference>
<keyword evidence="3" id="KW-0805">Transcription regulation</keyword>
<dbReference type="SUPFAM" id="SSF46689">
    <property type="entry name" value="Homeodomain-like"/>
    <property type="match status" value="1"/>
</dbReference>
<dbReference type="Pfam" id="PF25601">
    <property type="entry name" value="AAA_lid_14"/>
    <property type="match status" value="1"/>
</dbReference>
<keyword evidence="4" id="KW-0238">DNA-binding</keyword>
<proteinExistence type="predicted"/>
<dbReference type="PROSITE" id="PS00688">
    <property type="entry name" value="SIGMA54_INTERACT_3"/>
    <property type="match status" value="1"/>
</dbReference>
<keyword evidence="5" id="KW-0804">Transcription</keyword>
<evidence type="ECO:0000256" key="6">
    <source>
        <dbReference type="SAM" id="MobiDB-lite"/>
    </source>
</evidence>
<dbReference type="GO" id="GO:0043565">
    <property type="term" value="F:sequence-specific DNA binding"/>
    <property type="evidence" value="ECO:0007669"/>
    <property type="project" value="InterPro"/>
</dbReference>
<dbReference type="Gene3D" id="1.10.8.60">
    <property type="match status" value="1"/>
</dbReference>
<accession>A0A7X9FR99</accession>
<dbReference type="PANTHER" id="PTHR32071:SF57">
    <property type="entry name" value="C4-DICARBOXYLATE TRANSPORT TRANSCRIPTIONAL REGULATORY PROTEIN DCTD"/>
    <property type="match status" value="1"/>
</dbReference>
<dbReference type="EMBL" id="JAAZON010000300">
    <property type="protein sequence ID" value="NMC62873.1"/>
    <property type="molecule type" value="Genomic_DNA"/>
</dbReference>
<dbReference type="InterPro" id="IPR025944">
    <property type="entry name" value="Sigma_54_int_dom_CS"/>
</dbReference>
<dbReference type="Proteomes" id="UP000524246">
    <property type="component" value="Unassembled WGS sequence"/>
</dbReference>
<dbReference type="Pfam" id="PF02954">
    <property type="entry name" value="HTH_8"/>
    <property type="match status" value="1"/>
</dbReference>
<feature type="domain" description="Sigma-54 factor interaction" evidence="7">
    <location>
        <begin position="1"/>
        <end position="156"/>
    </location>
</feature>
<evidence type="ECO:0000256" key="5">
    <source>
        <dbReference type="ARBA" id="ARBA00023163"/>
    </source>
</evidence>
<keyword evidence="1" id="KW-0547">Nucleotide-binding</keyword>
<evidence type="ECO:0000313" key="9">
    <source>
        <dbReference type="Proteomes" id="UP000524246"/>
    </source>
</evidence>
<dbReference type="InterPro" id="IPR002078">
    <property type="entry name" value="Sigma_54_int"/>
</dbReference>
<dbReference type="PROSITE" id="PS00676">
    <property type="entry name" value="SIGMA54_INTERACT_2"/>
    <property type="match status" value="1"/>
</dbReference>
<evidence type="ECO:0000313" key="8">
    <source>
        <dbReference type="EMBL" id="NMC62873.1"/>
    </source>
</evidence>
<dbReference type="AlphaFoldDB" id="A0A7X9FR99"/>
<organism evidence="8 9">
    <name type="scientific">SAR324 cluster bacterium</name>
    <dbReference type="NCBI Taxonomy" id="2024889"/>
    <lineage>
        <taxon>Bacteria</taxon>
        <taxon>Deltaproteobacteria</taxon>
        <taxon>SAR324 cluster</taxon>
    </lineage>
</organism>
<reference evidence="8 9" key="1">
    <citation type="journal article" date="2020" name="Biotechnol. Biofuels">
        <title>New insights from the biogas microbiome by comprehensive genome-resolved metagenomics of nearly 1600 species originating from multiple anaerobic digesters.</title>
        <authorList>
            <person name="Campanaro S."/>
            <person name="Treu L."/>
            <person name="Rodriguez-R L.M."/>
            <person name="Kovalovszki A."/>
            <person name="Ziels R.M."/>
            <person name="Maus I."/>
            <person name="Zhu X."/>
            <person name="Kougias P.G."/>
            <person name="Basile A."/>
            <person name="Luo G."/>
            <person name="Schluter A."/>
            <person name="Konstantinidis K.T."/>
            <person name="Angelidaki I."/>
        </authorList>
    </citation>
    <scope>NUCLEOTIDE SEQUENCE [LARGE SCALE GENOMIC DNA]</scope>
    <source>
        <strain evidence="8">AS27yjCOA_65</strain>
    </source>
</reference>
<dbReference type="InterPro" id="IPR058031">
    <property type="entry name" value="AAA_lid_NorR"/>
</dbReference>
<feature type="region of interest" description="Disordered" evidence="6">
    <location>
        <begin position="162"/>
        <end position="185"/>
    </location>
</feature>
<evidence type="ECO:0000256" key="1">
    <source>
        <dbReference type="ARBA" id="ARBA00022741"/>
    </source>
</evidence>
<dbReference type="Pfam" id="PF00158">
    <property type="entry name" value="Sigma54_activat"/>
    <property type="match status" value="1"/>
</dbReference>
<name>A0A7X9FR99_9DELT</name>
<protein>
    <submittedName>
        <fullName evidence="8">Sigma-54-dependent Fis family transcriptional regulator</fullName>
    </submittedName>
</protein>
<evidence type="ECO:0000259" key="7">
    <source>
        <dbReference type="PROSITE" id="PS50045"/>
    </source>
</evidence>
<evidence type="ECO:0000256" key="3">
    <source>
        <dbReference type="ARBA" id="ARBA00023015"/>
    </source>
</evidence>
<gene>
    <name evidence="8" type="ORF">GYA55_06850</name>
</gene>